<dbReference type="Gene3D" id="3.20.20.30">
    <property type="entry name" value="Luciferase-like domain"/>
    <property type="match status" value="1"/>
</dbReference>
<dbReference type="AlphaFoldDB" id="A0A0S4QHT8"/>
<dbReference type="EMBL" id="FAOZ01000004">
    <property type="protein sequence ID" value="CUU55027.1"/>
    <property type="molecule type" value="Genomic_DNA"/>
</dbReference>
<keyword evidence="3" id="KW-1185">Reference proteome</keyword>
<sequence length="292" mass="30578">MTGTLPTGIGLWAGFLDQLPAAEAIAAVRDLEKAGITTIWLQEYSSLDPFVRAALYLQATERLTVALGVATIHARDPRAMVGAAATLHEAFPGRFALGLGTSHRHLAEARGSTYAKPLTALRDYLAAMDTAAGHRNPLPPRFLGALGPKMIELAGTATDGLHTYFCPVAHTAAARAAVGAGPWIAPSQMVALGATETTDELRRYLGLCLGMPNYRANLARYGFTDADFATASDALVDALAVPDEPAALRARLDDQRAAGADHVVLQLVPPPPAARVLDRVAEGLGTAAPSNT</sequence>
<dbReference type="PANTHER" id="PTHR43244:SF2">
    <property type="entry name" value="CONSERVED HYPOTHETICAL ALANINE AND PROLINE-RICH PROTEIN"/>
    <property type="match status" value="1"/>
</dbReference>
<name>A0A0S4QHT8_9ACTN</name>
<evidence type="ECO:0000313" key="2">
    <source>
        <dbReference type="EMBL" id="CUU55027.1"/>
    </source>
</evidence>
<gene>
    <name evidence="2" type="ORF">Ga0074812_104108</name>
</gene>
<dbReference type="Pfam" id="PF00296">
    <property type="entry name" value="Bac_luciferase"/>
    <property type="match status" value="1"/>
</dbReference>
<evidence type="ECO:0000259" key="1">
    <source>
        <dbReference type="Pfam" id="PF00296"/>
    </source>
</evidence>
<feature type="domain" description="Luciferase-like" evidence="1">
    <location>
        <begin position="20"/>
        <end position="226"/>
    </location>
</feature>
<protein>
    <submittedName>
        <fullName evidence="2">Probable F420-dependent oxidoreductase, MSMEG_4141 family</fullName>
    </submittedName>
</protein>
<proteinExistence type="predicted"/>
<dbReference type="PANTHER" id="PTHR43244">
    <property type="match status" value="1"/>
</dbReference>
<dbReference type="RefSeq" id="WP_091273157.1">
    <property type="nucleotide sequence ID" value="NZ_FAOZ01000004.1"/>
</dbReference>
<dbReference type="SUPFAM" id="SSF51679">
    <property type="entry name" value="Bacterial luciferase-like"/>
    <property type="match status" value="1"/>
</dbReference>
<dbReference type="GO" id="GO:0016705">
    <property type="term" value="F:oxidoreductase activity, acting on paired donors, with incorporation or reduction of molecular oxygen"/>
    <property type="evidence" value="ECO:0007669"/>
    <property type="project" value="InterPro"/>
</dbReference>
<organism evidence="2 3">
    <name type="scientific">Parafrankia irregularis</name>
    <dbReference type="NCBI Taxonomy" id="795642"/>
    <lineage>
        <taxon>Bacteria</taxon>
        <taxon>Bacillati</taxon>
        <taxon>Actinomycetota</taxon>
        <taxon>Actinomycetes</taxon>
        <taxon>Frankiales</taxon>
        <taxon>Frankiaceae</taxon>
        <taxon>Parafrankia</taxon>
    </lineage>
</organism>
<evidence type="ECO:0000313" key="3">
    <source>
        <dbReference type="Proteomes" id="UP000198802"/>
    </source>
</evidence>
<dbReference type="InterPro" id="IPR050564">
    <property type="entry name" value="F420-G6PD/mer"/>
</dbReference>
<dbReference type="InterPro" id="IPR019922">
    <property type="entry name" value="Lucif-like_OxRdatse_MSMEG_4141"/>
</dbReference>
<dbReference type="InterPro" id="IPR036661">
    <property type="entry name" value="Luciferase-like_sf"/>
</dbReference>
<dbReference type="InterPro" id="IPR011251">
    <property type="entry name" value="Luciferase-like_dom"/>
</dbReference>
<reference evidence="3" key="1">
    <citation type="submission" date="2015-11" db="EMBL/GenBank/DDBJ databases">
        <authorList>
            <person name="Varghese N."/>
        </authorList>
    </citation>
    <scope>NUCLEOTIDE SEQUENCE [LARGE SCALE GENOMIC DNA]</scope>
    <source>
        <strain evidence="3">DSM 45899</strain>
    </source>
</reference>
<accession>A0A0S4QHT8</accession>
<dbReference type="Proteomes" id="UP000198802">
    <property type="component" value="Unassembled WGS sequence"/>
</dbReference>
<dbReference type="NCBIfam" id="TIGR03620">
    <property type="entry name" value="F420_MSMEG_4141"/>
    <property type="match status" value="1"/>
</dbReference>